<feature type="signal peptide" evidence="17">
    <location>
        <begin position="1"/>
        <end position="25"/>
    </location>
</feature>
<evidence type="ECO:0000256" key="14">
    <source>
        <dbReference type="PROSITE-ProRule" id="PRU01360"/>
    </source>
</evidence>
<name>A0A3N4V2P9_9GAMM</name>
<dbReference type="Gene3D" id="2.170.130.10">
    <property type="entry name" value="TonB-dependent receptor, plug domain"/>
    <property type="match status" value="1"/>
</dbReference>
<dbReference type="Proteomes" id="UP000269708">
    <property type="component" value="Unassembled WGS sequence"/>
</dbReference>
<evidence type="ECO:0000256" key="4">
    <source>
        <dbReference type="ARBA" id="ARBA00022452"/>
    </source>
</evidence>
<keyword evidence="12 20" id="KW-0675">Receptor</keyword>
<dbReference type="InterPro" id="IPR037066">
    <property type="entry name" value="Plug_dom_sf"/>
</dbReference>
<comment type="similarity">
    <text evidence="2 14 15">Belongs to the TonB-dependent receptor family.</text>
</comment>
<dbReference type="CDD" id="cd01347">
    <property type="entry name" value="ligand_gated_channel"/>
    <property type="match status" value="1"/>
</dbReference>
<keyword evidence="7 17" id="KW-0732">Signal</keyword>
<dbReference type="InterPro" id="IPR036942">
    <property type="entry name" value="Beta-barrel_TonB_sf"/>
</dbReference>
<keyword evidence="21" id="KW-1185">Reference proteome</keyword>
<evidence type="ECO:0000256" key="7">
    <source>
        <dbReference type="ARBA" id="ARBA00022729"/>
    </source>
</evidence>
<dbReference type="PROSITE" id="PS52016">
    <property type="entry name" value="TONB_DEPENDENT_REC_3"/>
    <property type="match status" value="1"/>
</dbReference>
<keyword evidence="5" id="KW-0410">Iron transport</keyword>
<dbReference type="GO" id="GO:0009279">
    <property type="term" value="C:cell outer membrane"/>
    <property type="evidence" value="ECO:0007669"/>
    <property type="project" value="UniProtKB-SubCell"/>
</dbReference>
<evidence type="ECO:0000313" key="20">
    <source>
        <dbReference type="EMBL" id="RPE77252.1"/>
    </source>
</evidence>
<reference evidence="20 21" key="1">
    <citation type="submission" date="2018-11" db="EMBL/GenBank/DDBJ databases">
        <title>Genomic Encyclopedia of Type Strains, Phase IV (KMG-IV): sequencing the most valuable type-strain genomes for metagenomic binning, comparative biology and taxonomic classification.</title>
        <authorList>
            <person name="Goeker M."/>
        </authorList>
    </citation>
    <scope>NUCLEOTIDE SEQUENCE [LARGE SCALE GENOMIC DNA]</scope>
    <source>
        <strain evidence="20 21">DSM 25623</strain>
    </source>
</reference>
<organism evidence="20 21">
    <name type="scientific">Vulcaniibacterium tengchongense</name>
    <dbReference type="NCBI Taxonomy" id="1273429"/>
    <lineage>
        <taxon>Bacteria</taxon>
        <taxon>Pseudomonadati</taxon>
        <taxon>Pseudomonadota</taxon>
        <taxon>Gammaproteobacteria</taxon>
        <taxon>Lysobacterales</taxon>
        <taxon>Lysobacteraceae</taxon>
        <taxon>Vulcaniibacterium</taxon>
    </lineage>
</organism>
<dbReference type="RefSeq" id="WP_123770828.1">
    <property type="nucleotide sequence ID" value="NZ_RKQN01000003.1"/>
</dbReference>
<keyword evidence="8" id="KW-0408">Iron</keyword>
<keyword evidence="10 15" id="KW-0798">TonB box</keyword>
<keyword evidence="6 14" id="KW-0812">Transmembrane</keyword>
<dbReference type="OrthoDB" id="9790771at2"/>
<evidence type="ECO:0000256" key="3">
    <source>
        <dbReference type="ARBA" id="ARBA00022448"/>
    </source>
</evidence>
<dbReference type="GO" id="GO:0015344">
    <property type="term" value="F:siderophore uptake transmembrane transporter activity"/>
    <property type="evidence" value="ECO:0007669"/>
    <property type="project" value="TreeGrafter"/>
</dbReference>
<feature type="chain" id="PRO_5017939824" evidence="17">
    <location>
        <begin position="26"/>
        <end position="740"/>
    </location>
</feature>
<dbReference type="AlphaFoldDB" id="A0A3N4V2P9"/>
<gene>
    <name evidence="20" type="ORF">EDC50_2518</name>
</gene>
<dbReference type="InterPro" id="IPR010105">
    <property type="entry name" value="TonB_sidphr_rcpt"/>
</dbReference>
<keyword evidence="13 14" id="KW-0998">Cell outer membrane</keyword>
<feature type="region of interest" description="Disordered" evidence="16">
    <location>
        <begin position="530"/>
        <end position="552"/>
    </location>
</feature>
<keyword evidence="11 14" id="KW-0472">Membrane</keyword>
<evidence type="ECO:0000256" key="8">
    <source>
        <dbReference type="ARBA" id="ARBA00023004"/>
    </source>
</evidence>
<dbReference type="Pfam" id="PF00593">
    <property type="entry name" value="TonB_dep_Rec_b-barrel"/>
    <property type="match status" value="1"/>
</dbReference>
<evidence type="ECO:0000256" key="17">
    <source>
        <dbReference type="SAM" id="SignalP"/>
    </source>
</evidence>
<evidence type="ECO:0000256" key="6">
    <source>
        <dbReference type="ARBA" id="ARBA00022692"/>
    </source>
</evidence>
<dbReference type="InterPro" id="IPR039426">
    <property type="entry name" value="TonB-dep_rcpt-like"/>
</dbReference>
<dbReference type="GO" id="GO:0015891">
    <property type="term" value="P:siderophore transport"/>
    <property type="evidence" value="ECO:0007669"/>
    <property type="project" value="InterPro"/>
</dbReference>
<accession>A0A3N4V2P9</accession>
<evidence type="ECO:0000259" key="18">
    <source>
        <dbReference type="Pfam" id="PF00593"/>
    </source>
</evidence>
<evidence type="ECO:0000256" key="2">
    <source>
        <dbReference type="ARBA" id="ARBA00009810"/>
    </source>
</evidence>
<evidence type="ECO:0000256" key="16">
    <source>
        <dbReference type="SAM" id="MobiDB-lite"/>
    </source>
</evidence>
<dbReference type="InterPro" id="IPR000531">
    <property type="entry name" value="Beta-barrel_TonB"/>
</dbReference>
<evidence type="ECO:0000256" key="9">
    <source>
        <dbReference type="ARBA" id="ARBA00023065"/>
    </source>
</evidence>
<dbReference type="NCBIfam" id="TIGR01783">
    <property type="entry name" value="TonB-siderophor"/>
    <property type="match status" value="1"/>
</dbReference>
<keyword evidence="9" id="KW-0406">Ion transport</keyword>
<dbReference type="GO" id="GO:0038023">
    <property type="term" value="F:signaling receptor activity"/>
    <property type="evidence" value="ECO:0007669"/>
    <property type="project" value="InterPro"/>
</dbReference>
<dbReference type="PANTHER" id="PTHR32552">
    <property type="entry name" value="FERRICHROME IRON RECEPTOR-RELATED"/>
    <property type="match status" value="1"/>
</dbReference>
<dbReference type="SUPFAM" id="SSF56935">
    <property type="entry name" value="Porins"/>
    <property type="match status" value="1"/>
</dbReference>
<comment type="subcellular location">
    <subcellularLocation>
        <location evidence="1 14">Cell outer membrane</location>
        <topology evidence="1 14">Multi-pass membrane protein</topology>
    </subcellularLocation>
</comment>
<evidence type="ECO:0000256" key="5">
    <source>
        <dbReference type="ARBA" id="ARBA00022496"/>
    </source>
</evidence>
<sequence>MSNRTFVVAPLAGALSLALGTTAWAEPAGEPMQATDLDKIEVHGHKVDRASSPKITAPLLDTPRSITVIPAQVLRETGSTTLVEALRTVPGITFGAGEGGNPQGDRPFIRGFDSQNSIYVDGVRDPGAQSRESFAVERVEVIKGPTSAIGGRGAAGGAINLASKLPQASTFFAGTAGIGTDHYLRGTVDANVALSDDTALRVNVMSHDADVPGRDEVGGNRFGFAPSISFGMNGTTKATLSYYHLKTSETPDAGIPYQYSNANRPADVAEFHPVYGGDRDNFYGLLARDFRKTQADIGTATIEHAFGNGLSFRNVTRYGRTRQDYILSQPDDSQGNVVNGLVWRRSNSRAGNTKTFSNQSDLFGSFETGGIRHDFSAGIELGDERSYRDSYVIGTIPAAVACRQLGPGAPSHYNCTTLADPDPRDPWVSGSYNAATGTFTPVPIRRALNPTVTEGDTRAAYLFDTVNFGERWLLNAGLRYDDYSVKSTAAGVSVENDSDFLSYQLGLVWKPVRFGSVYVSVATSSTPAGAMLGEGTETNPVTAASLEPEETRNRELGTKWDLLDERLSLTAAVFRTEKKNVRVQVTPGVYELAGDNRVDGVELGVSGRFTPAWQVFAGYTYMDSEVVDDGPLAANDGKRFPNTPKNSFSLWSSYAVTPKLSVGGGAFYVDKVYGDVANLRYVPDYWRFDAMASYAFSDRFSLRLNLQNLTDEIYYDRAYASHFAVMAPGRSATMTAEFKF</sequence>
<dbReference type="InterPro" id="IPR012910">
    <property type="entry name" value="Plug_dom"/>
</dbReference>
<evidence type="ECO:0000256" key="15">
    <source>
        <dbReference type="RuleBase" id="RU003357"/>
    </source>
</evidence>
<dbReference type="Pfam" id="PF07715">
    <property type="entry name" value="Plug"/>
    <property type="match status" value="1"/>
</dbReference>
<dbReference type="PANTHER" id="PTHR32552:SF89">
    <property type="entry name" value="CATECHOLATE SIDEROPHORE RECEPTOR FIU"/>
    <property type="match status" value="1"/>
</dbReference>
<evidence type="ECO:0000256" key="13">
    <source>
        <dbReference type="ARBA" id="ARBA00023237"/>
    </source>
</evidence>
<protein>
    <submittedName>
        <fullName evidence="20">Catecholate siderophore receptor</fullName>
    </submittedName>
</protein>
<evidence type="ECO:0000256" key="12">
    <source>
        <dbReference type="ARBA" id="ARBA00023170"/>
    </source>
</evidence>
<evidence type="ECO:0000256" key="10">
    <source>
        <dbReference type="ARBA" id="ARBA00023077"/>
    </source>
</evidence>
<evidence type="ECO:0000259" key="19">
    <source>
        <dbReference type="Pfam" id="PF07715"/>
    </source>
</evidence>
<comment type="caution">
    <text evidence="20">The sequence shown here is derived from an EMBL/GenBank/DDBJ whole genome shotgun (WGS) entry which is preliminary data.</text>
</comment>
<proteinExistence type="inferred from homology"/>
<dbReference type="FunFam" id="2.170.130.10:FF:000001">
    <property type="entry name" value="Catecholate siderophore TonB-dependent receptor"/>
    <property type="match status" value="1"/>
</dbReference>
<evidence type="ECO:0000256" key="1">
    <source>
        <dbReference type="ARBA" id="ARBA00004571"/>
    </source>
</evidence>
<dbReference type="EMBL" id="RKQN01000003">
    <property type="protein sequence ID" value="RPE77252.1"/>
    <property type="molecule type" value="Genomic_DNA"/>
</dbReference>
<feature type="domain" description="TonB-dependent receptor-like beta-barrel" evidence="18">
    <location>
        <begin position="256"/>
        <end position="709"/>
    </location>
</feature>
<dbReference type="Gene3D" id="2.40.170.20">
    <property type="entry name" value="TonB-dependent receptor, beta-barrel domain"/>
    <property type="match status" value="1"/>
</dbReference>
<evidence type="ECO:0000256" key="11">
    <source>
        <dbReference type="ARBA" id="ARBA00023136"/>
    </source>
</evidence>
<keyword evidence="3 14" id="KW-0813">Transport</keyword>
<evidence type="ECO:0000313" key="21">
    <source>
        <dbReference type="Proteomes" id="UP000269708"/>
    </source>
</evidence>
<feature type="domain" description="TonB-dependent receptor plug" evidence="19">
    <location>
        <begin position="59"/>
        <end position="158"/>
    </location>
</feature>
<keyword evidence="4 14" id="KW-1134">Transmembrane beta strand</keyword>